<comment type="caution">
    <text evidence="1">The sequence shown here is derived from an EMBL/GenBank/DDBJ whole genome shotgun (WGS) entry which is preliminary data.</text>
</comment>
<gene>
    <name evidence="1" type="ORF">LARSCL_LOCUS15559</name>
</gene>
<sequence length="125" mass="14794">MLRDLGISTSRNRCCRSRTLCWLAFRIWKASSHQTVQQIHLRWNLLQRPLLRTLKCGMLQFAAPMLPSWLQVLWKRTVVLSMEGHLLISIWILHIINNVNKTFINIEFLHVHFVNAYFLLVPDTT</sequence>
<proteinExistence type="predicted"/>
<evidence type="ECO:0000313" key="2">
    <source>
        <dbReference type="Proteomes" id="UP001497382"/>
    </source>
</evidence>
<keyword evidence="2" id="KW-1185">Reference proteome</keyword>
<organism evidence="1 2">
    <name type="scientific">Larinioides sclopetarius</name>
    <dbReference type="NCBI Taxonomy" id="280406"/>
    <lineage>
        <taxon>Eukaryota</taxon>
        <taxon>Metazoa</taxon>
        <taxon>Ecdysozoa</taxon>
        <taxon>Arthropoda</taxon>
        <taxon>Chelicerata</taxon>
        <taxon>Arachnida</taxon>
        <taxon>Araneae</taxon>
        <taxon>Araneomorphae</taxon>
        <taxon>Entelegynae</taxon>
        <taxon>Araneoidea</taxon>
        <taxon>Araneidae</taxon>
        <taxon>Larinioides</taxon>
    </lineage>
</organism>
<dbReference type="Proteomes" id="UP001497382">
    <property type="component" value="Unassembled WGS sequence"/>
</dbReference>
<protein>
    <submittedName>
        <fullName evidence="1">Uncharacterized protein</fullName>
    </submittedName>
</protein>
<accession>A0AAV2AYK5</accession>
<dbReference type="AlphaFoldDB" id="A0AAV2AYK5"/>
<dbReference type="EMBL" id="CAXIEN010000238">
    <property type="protein sequence ID" value="CAL1288804.1"/>
    <property type="molecule type" value="Genomic_DNA"/>
</dbReference>
<reference evidence="1 2" key="1">
    <citation type="submission" date="2024-04" db="EMBL/GenBank/DDBJ databases">
        <authorList>
            <person name="Rising A."/>
            <person name="Reimegard J."/>
            <person name="Sonavane S."/>
            <person name="Akerstrom W."/>
            <person name="Nylinder S."/>
            <person name="Hedman E."/>
            <person name="Kallberg Y."/>
        </authorList>
    </citation>
    <scope>NUCLEOTIDE SEQUENCE [LARGE SCALE GENOMIC DNA]</scope>
</reference>
<name>A0AAV2AYK5_9ARAC</name>
<evidence type="ECO:0000313" key="1">
    <source>
        <dbReference type="EMBL" id="CAL1288804.1"/>
    </source>
</evidence>